<sequence length="262" mass="30260">MTELDDDIPVLSAESLAALQEFRDEQKDRLAKFAELYEGAENEYSSRKEEGEKSNTDKSTQKKTALTIDDFQEDWQLSQFWYSDETANILADALLEGADENTVICIVSAPSVYAMIKARNPSTLPTQKIYLFEFDRRFALLSGKDHFGFYDYNQPEEFRDDLKGKVDRLLIDPPFLEPECQQKSSLTAKALLRGDKKAETESGDLQYKLISCTGERMKDNVKKNYPDTRITTFYPEHKNGLSNEFRCYASFECSRWRFSDEN</sequence>
<gene>
    <name evidence="5 7" type="primary">EFM5</name>
    <name evidence="7" type="ORF">DEBR0S8_01508G</name>
</gene>
<evidence type="ECO:0000256" key="1">
    <source>
        <dbReference type="ARBA" id="ARBA00004496"/>
    </source>
</evidence>
<evidence type="ECO:0000256" key="2">
    <source>
        <dbReference type="ARBA" id="ARBA00022490"/>
    </source>
</evidence>
<dbReference type="EC" id="2.1.1.-" evidence="5"/>
<dbReference type="Proteomes" id="UP000478008">
    <property type="component" value="Unassembled WGS sequence"/>
</dbReference>
<feature type="compositionally biased region" description="Basic and acidic residues" evidence="6">
    <location>
        <begin position="44"/>
        <end position="60"/>
    </location>
</feature>
<evidence type="ECO:0000313" key="8">
    <source>
        <dbReference type="Proteomes" id="UP000478008"/>
    </source>
</evidence>
<comment type="similarity">
    <text evidence="5">Belongs to the class I-like SAM-binding methyltransferase superfamily. EFM5 family.</text>
</comment>
<evidence type="ECO:0000256" key="3">
    <source>
        <dbReference type="ARBA" id="ARBA00022603"/>
    </source>
</evidence>
<protein>
    <recommendedName>
        <fullName evidence="5">Protein-lysine N-methyltransferase EFM5</fullName>
        <ecNumber evidence="5">2.1.1.-</ecNumber>
    </recommendedName>
    <alternativeName>
        <fullName evidence="5">Elongation factor methyltransferase 5</fullName>
    </alternativeName>
</protein>
<organism evidence="7 8">
    <name type="scientific">Dekkera bruxellensis</name>
    <name type="common">Brettanomyces custersii</name>
    <dbReference type="NCBI Taxonomy" id="5007"/>
    <lineage>
        <taxon>Eukaryota</taxon>
        <taxon>Fungi</taxon>
        <taxon>Dikarya</taxon>
        <taxon>Ascomycota</taxon>
        <taxon>Saccharomycotina</taxon>
        <taxon>Pichiomycetes</taxon>
        <taxon>Pichiales</taxon>
        <taxon>Pichiaceae</taxon>
        <taxon>Brettanomyces</taxon>
    </lineage>
</organism>
<dbReference type="PANTHER" id="PTHR13200">
    <property type="entry name" value="EEF1A LYSINE METHYLTRANSFERASE 1"/>
    <property type="match status" value="1"/>
</dbReference>
<dbReference type="GO" id="GO:0005737">
    <property type="term" value="C:cytoplasm"/>
    <property type="evidence" value="ECO:0007669"/>
    <property type="project" value="UniProtKB-SubCell"/>
</dbReference>
<name>A0A7D9H4Q1_DEKBR</name>
<feature type="region of interest" description="Disordered" evidence="6">
    <location>
        <begin position="42"/>
        <end position="62"/>
    </location>
</feature>
<dbReference type="Pfam" id="PF10237">
    <property type="entry name" value="N6-adenineMlase"/>
    <property type="match status" value="1"/>
</dbReference>
<keyword evidence="2 5" id="KW-0963">Cytoplasm</keyword>
<comment type="function">
    <text evidence="5">S-adenosyl-L-methionine-dependent protein-lysine N-methyltransferase that trimethylates elongation factor 1-alpha at 'Lys-79'.</text>
</comment>
<dbReference type="InterPro" id="IPR041370">
    <property type="entry name" value="Mlase_EEF1AKMT1/ZCCHC4"/>
</dbReference>
<dbReference type="GO" id="GO:0032259">
    <property type="term" value="P:methylation"/>
    <property type="evidence" value="ECO:0007669"/>
    <property type="project" value="UniProtKB-KW"/>
</dbReference>
<dbReference type="EMBL" id="CABFWN010000008">
    <property type="protein sequence ID" value="VUG20428.1"/>
    <property type="molecule type" value="Genomic_DNA"/>
</dbReference>
<proteinExistence type="inferred from homology"/>
<comment type="subcellular location">
    <subcellularLocation>
        <location evidence="1 5">Cytoplasm</location>
    </subcellularLocation>
</comment>
<evidence type="ECO:0000313" key="7">
    <source>
        <dbReference type="EMBL" id="VUG20428.1"/>
    </source>
</evidence>
<evidence type="ECO:0000256" key="6">
    <source>
        <dbReference type="SAM" id="MobiDB-lite"/>
    </source>
</evidence>
<dbReference type="HAMAP" id="MF_03187">
    <property type="entry name" value="Methyltr_EFM5"/>
    <property type="match status" value="1"/>
</dbReference>
<reference evidence="7 8" key="1">
    <citation type="submission" date="2019-07" db="EMBL/GenBank/DDBJ databases">
        <authorList>
            <person name="Friedrich A."/>
            <person name="Schacherer J."/>
        </authorList>
    </citation>
    <scope>NUCLEOTIDE SEQUENCE [LARGE SCALE GENOMIC DNA]</scope>
</reference>
<dbReference type="GO" id="GO:0016279">
    <property type="term" value="F:protein-lysine N-methyltransferase activity"/>
    <property type="evidence" value="ECO:0007669"/>
    <property type="project" value="UniProtKB-UniRule"/>
</dbReference>
<evidence type="ECO:0000256" key="5">
    <source>
        <dbReference type="HAMAP-Rule" id="MF_03187"/>
    </source>
</evidence>
<evidence type="ECO:0000256" key="4">
    <source>
        <dbReference type="ARBA" id="ARBA00022679"/>
    </source>
</evidence>
<keyword evidence="4 5" id="KW-0808">Transferase</keyword>
<dbReference type="PANTHER" id="PTHR13200:SF0">
    <property type="entry name" value="EEF1A LYSINE METHYLTRANSFERASE 1"/>
    <property type="match status" value="1"/>
</dbReference>
<dbReference type="InterPro" id="IPR019369">
    <property type="entry name" value="Efm5/EEF1AKMT1"/>
</dbReference>
<accession>A0A7D9H4Q1</accession>
<dbReference type="AlphaFoldDB" id="A0A7D9H4Q1"/>
<keyword evidence="8" id="KW-1185">Reference proteome</keyword>
<keyword evidence="3 5" id="KW-0489">Methyltransferase</keyword>